<accession>A0A6J1DSX0</accession>
<dbReference type="GO" id="GO:0004523">
    <property type="term" value="F:RNA-DNA hybrid ribonuclease activity"/>
    <property type="evidence" value="ECO:0007669"/>
    <property type="project" value="InterPro"/>
</dbReference>
<dbReference type="Gene3D" id="1.10.340.70">
    <property type="match status" value="1"/>
</dbReference>
<dbReference type="InterPro" id="IPR043128">
    <property type="entry name" value="Rev_trsase/Diguanyl_cyclase"/>
</dbReference>
<dbReference type="SUPFAM" id="SSF56672">
    <property type="entry name" value="DNA/RNA polymerases"/>
    <property type="match status" value="1"/>
</dbReference>
<sequence>MKLNPSKCAFGVSSGKFLMFMVHERGIEANPDKIKAVLEMEARRNIKQLQRLNGQLAALNRFVSRSTDKCHPFFQTLRKKDRFEWTDDCEVAVRQLKQYLSSAPLFSKPLPGDVLYLYLAVSENAVSSVLIREAKGRQSPVYYTSKSLTEAEARYPCVEKLALALITSARRLRPYFQAAADFVAELTPPRQGGDVRDQWTLYVDGSSNEKGCGAGMLLLGPDGLRFGYALRFGFRASNNEAEYEALINGLKVARGMGVRRLLILSDSQLIVNPVTEEYQVKEARMDRYLAKARGLLAQFEDYVIQQVPRSKNSNADALARLASAYETDLPRTVPVEILAESSIDQPEIIEITSAQPTWIDPIKDFLVNGSVLADPSQCLDPEEARYVMREIHEGVCGNHGRARSTASKVVRQGYYWPTIERDTKEFAKTCVKCQRFASISRQPPEMLTPISSPWPFAQ</sequence>
<dbReference type="Pfam" id="PF13456">
    <property type="entry name" value="RVT_3"/>
    <property type="match status" value="1"/>
</dbReference>
<evidence type="ECO:0000259" key="1">
    <source>
        <dbReference type="PROSITE" id="PS50879"/>
    </source>
</evidence>
<reference evidence="3" key="1">
    <citation type="submission" date="2025-08" db="UniProtKB">
        <authorList>
            <consortium name="RefSeq"/>
        </authorList>
    </citation>
    <scope>IDENTIFICATION</scope>
    <source>
        <strain evidence="3">OHB3-1</strain>
    </source>
</reference>
<dbReference type="InterPro" id="IPR036397">
    <property type="entry name" value="RNaseH_sf"/>
</dbReference>
<name>A0A6J1DSX0_MOMCH</name>
<dbReference type="InterPro" id="IPR043502">
    <property type="entry name" value="DNA/RNA_pol_sf"/>
</dbReference>
<proteinExistence type="predicted"/>
<evidence type="ECO:0000313" key="3">
    <source>
        <dbReference type="RefSeq" id="XP_022156792.1"/>
    </source>
</evidence>
<dbReference type="PANTHER" id="PTHR48475:SF2">
    <property type="entry name" value="RIBONUCLEASE H"/>
    <property type="match status" value="1"/>
</dbReference>
<dbReference type="Gene3D" id="3.30.420.10">
    <property type="entry name" value="Ribonuclease H-like superfamily/Ribonuclease H"/>
    <property type="match status" value="1"/>
</dbReference>
<dbReference type="CDD" id="cd09279">
    <property type="entry name" value="RNase_HI_like"/>
    <property type="match status" value="1"/>
</dbReference>
<dbReference type="KEGG" id="mcha:111023626"/>
<dbReference type="OrthoDB" id="425619at2759"/>
<gene>
    <name evidence="3" type="primary">LOC111023626</name>
</gene>
<dbReference type="InterPro" id="IPR041588">
    <property type="entry name" value="Integrase_H2C2"/>
</dbReference>
<dbReference type="InterPro" id="IPR041577">
    <property type="entry name" value="RT_RNaseH_2"/>
</dbReference>
<dbReference type="Gene3D" id="3.10.20.370">
    <property type="match status" value="1"/>
</dbReference>
<keyword evidence="2" id="KW-1185">Reference proteome</keyword>
<dbReference type="Gene3D" id="3.30.70.270">
    <property type="match status" value="1"/>
</dbReference>
<dbReference type="PANTHER" id="PTHR48475">
    <property type="entry name" value="RIBONUCLEASE H"/>
    <property type="match status" value="1"/>
</dbReference>
<dbReference type="Pfam" id="PF17919">
    <property type="entry name" value="RT_RNaseH_2"/>
    <property type="match status" value="1"/>
</dbReference>
<feature type="domain" description="RNase H type-1" evidence="1">
    <location>
        <begin position="195"/>
        <end position="324"/>
    </location>
</feature>
<dbReference type="Proteomes" id="UP000504603">
    <property type="component" value="Unplaced"/>
</dbReference>
<organism evidence="2 3">
    <name type="scientific">Momordica charantia</name>
    <name type="common">Bitter gourd</name>
    <name type="synonym">Balsam pear</name>
    <dbReference type="NCBI Taxonomy" id="3673"/>
    <lineage>
        <taxon>Eukaryota</taxon>
        <taxon>Viridiplantae</taxon>
        <taxon>Streptophyta</taxon>
        <taxon>Embryophyta</taxon>
        <taxon>Tracheophyta</taxon>
        <taxon>Spermatophyta</taxon>
        <taxon>Magnoliopsida</taxon>
        <taxon>eudicotyledons</taxon>
        <taxon>Gunneridae</taxon>
        <taxon>Pentapetalae</taxon>
        <taxon>rosids</taxon>
        <taxon>fabids</taxon>
        <taxon>Cucurbitales</taxon>
        <taxon>Cucurbitaceae</taxon>
        <taxon>Momordiceae</taxon>
        <taxon>Momordica</taxon>
    </lineage>
</organism>
<dbReference type="PROSITE" id="PS50879">
    <property type="entry name" value="RNASE_H_1"/>
    <property type="match status" value="1"/>
</dbReference>
<dbReference type="RefSeq" id="XP_022156792.1">
    <property type="nucleotide sequence ID" value="XM_022301100.1"/>
</dbReference>
<dbReference type="GO" id="GO:0003676">
    <property type="term" value="F:nucleic acid binding"/>
    <property type="evidence" value="ECO:0007669"/>
    <property type="project" value="InterPro"/>
</dbReference>
<dbReference type="Pfam" id="PF17921">
    <property type="entry name" value="Integrase_H2C2"/>
    <property type="match status" value="1"/>
</dbReference>
<protein>
    <submittedName>
        <fullName evidence="3">Uncharacterized protein LOC111023626</fullName>
    </submittedName>
</protein>
<dbReference type="InterPro" id="IPR012337">
    <property type="entry name" value="RNaseH-like_sf"/>
</dbReference>
<dbReference type="AlphaFoldDB" id="A0A6J1DSX0"/>
<evidence type="ECO:0000313" key="2">
    <source>
        <dbReference type="Proteomes" id="UP000504603"/>
    </source>
</evidence>
<dbReference type="InterPro" id="IPR002156">
    <property type="entry name" value="RNaseH_domain"/>
</dbReference>
<dbReference type="SUPFAM" id="SSF53098">
    <property type="entry name" value="Ribonuclease H-like"/>
    <property type="match status" value="1"/>
</dbReference>
<dbReference type="GeneID" id="111023626"/>